<evidence type="ECO:0000313" key="3">
    <source>
        <dbReference type="Proteomes" id="UP000076871"/>
    </source>
</evidence>
<accession>A0A165B9L3</accession>
<feature type="compositionally biased region" description="Polar residues" evidence="1">
    <location>
        <begin position="149"/>
        <end position="170"/>
    </location>
</feature>
<dbReference type="Proteomes" id="UP000076871">
    <property type="component" value="Unassembled WGS sequence"/>
</dbReference>
<proteinExistence type="predicted"/>
<gene>
    <name evidence="2" type="ORF">LAESUDRAFT_534923</name>
</gene>
<dbReference type="RefSeq" id="XP_040758299.1">
    <property type="nucleotide sequence ID" value="XM_040902848.1"/>
</dbReference>
<keyword evidence="3" id="KW-1185">Reference proteome</keyword>
<dbReference type="InParanoid" id="A0A165B9L3"/>
<name>A0A165B9L3_9APHY</name>
<reference evidence="2 3" key="1">
    <citation type="journal article" date="2016" name="Mol. Biol. Evol.">
        <title>Comparative Genomics of Early-Diverging Mushroom-Forming Fungi Provides Insights into the Origins of Lignocellulose Decay Capabilities.</title>
        <authorList>
            <person name="Nagy L.G."/>
            <person name="Riley R."/>
            <person name="Tritt A."/>
            <person name="Adam C."/>
            <person name="Daum C."/>
            <person name="Floudas D."/>
            <person name="Sun H."/>
            <person name="Yadav J.S."/>
            <person name="Pangilinan J."/>
            <person name="Larsson K.H."/>
            <person name="Matsuura K."/>
            <person name="Barry K."/>
            <person name="Labutti K."/>
            <person name="Kuo R."/>
            <person name="Ohm R.A."/>
            <person name="Bhattacharya S.S."/>
            <person name="Shirouzu T."/>
            <person name="Yoshinaga Y."/>
            <person name="Martin F.M."/>
            <person name="Grigoriev I.V."/>
            <person name="Hibbett D.S."/>
        </authorList>
    </citation>
    <scope>NUCLEOTIDE SEQUENCE [LARGE SCALE GENOMIC DNA]</scope>
    <source>
        <strain evidence="2 3">93-53</strain>
    </source>
</reference>
<sequence>MLPKKRADRLGFDPNAWRRAPITRNSDGAVQLRTLFVVGVGGSCVFNLRLACSVDRTGRLPEQMRRLHTGKGQRKIPDGISMDQVRVPRTPNPTARRTGKHSPDVATIRFRSRRTPPRLIRPSWASLRTRLRQLTFTDPIPQAGLHTLPSRTSSFVPPRQTSRSLDQSVSRNDRSHAHAACFGPADAARRKRRWNNLSPAYNVIRILKMSRHPLQLPSFLRPFLPHNLASSGSTSNISELP</sequence>
<feature type="region of interest" description="Disordered" evidence="1">
    <location>
        <begin position="142"/>
        <end position="177"/>
    </location>
</feature>
<feature type="region of interest" description="Disordered" evidence="1">
    <location>
        <begin position="83"/>
        <end position="103"/>
    </location>
</feature>
<protein>
    <submittedName>
        <fullName evidence="2">Uncharacterized protein</fullName>
    </submittedName>
</protein>
<evidence type="ECO:0000313" key="2">
    <source>
        <dbReference type="EMBL" id="KZT00559.1"/>
    </source>
</evidence>
<evidence type="ECO:0000256" key="1">
    <source>
        <dbReference type="SAM" id="MobiDB-lite"/>
    </source>
</evidence>
<organism evidence="2 3">
    <name type="scientific">Laetiporus sulphureus 93-53</name>
    <dbReference type="NCBI Taxonomy" id="1314785"/>
    <lineage>
        <taxon>Eukaryota</taxon>
        <taxon>Fungi</taxon>
        <taxon>Dikarya</taxon>
        <taxon>Basidiomycota</taxon>
        <taxon>Agaricomycotina</taxon>
        <taxon>Agaricomycetes</taxon>
        <taxon>Polyporales</taxon>
        <taxon>Laetiporus</taxon>
    </lineage>
</organism>
<dbReference type="EMBL" id="KV427682">
    <property type="protein sequence ID" value="KZT00559.1"/>
    <property type="molecule type" value="Genomic_DNA"/>
</dbReference>
<dbReference type="AlphaFoldDB" id="A0A165B9L3"/>
<dbReference type="GeneID" id="63819879"/>